<feature type="transmembrane region" description="Helical" evidence="9">
    <location>
        <begin position="348"/>
        <end position="370"/>
    </location>
</feature>
<comment type="subcellular location">
    <subcellularLocation>
        <location evidence="1">Cell membrane</location>
        <topology evidence="1">Multi-pass membrane protein</topology>
    </subcellularLocation>
</comment>
<evidence type="ECO:0000313" key="11">
    <source>
        <dbReference type="EMBL" id="RGX25672.1"/>
    </source>
</evidence>
<keyword evidence="5 9" id="KW-0812">Transmembrane</keyword>
<comment type="function">
    <text evidence="8">The phosphoenolpyruvate-dependent sugar phosphotransferase system (PTS), a major carbohydrate active -transport system, catalyzes the phosphorylation of incoming sugar substrates concomitant with their translocation across the cell membrane.</text>
</comment>
<evidence type="ECO:0000256" key="4">
    <source>
        <dbReference type="ARBA" id="ARBA00022597"/>
    </source>
</evidence>
<gene>
    <name evidence="11" type="ORF">DWV29_20545</name>
</gene>
<keyword evidence="3 8" id="KW-1003">Cell membrane</keyword>
<keyword evidence="7 8" id="KW-0472">Membrane</keyword>
<feature type="transmembrane region" description="Helical" evidence="9">
    <location>
        <begin position="143"/>
        <end position="161"/>
    </location>
</feature>
<feature type="transmembrane region" description="Helical" evidence="9">
    <location>
        <begin position="72"/>
        <end position="93"/>
    </location>
</feature>
<feature type="transmembrane region" description="Helical" evidence="9">
    <location>
        <begin position="105"/>
        <end position="123"/>
    </location>
</feature>
<dbReference type="PANTHER" id="PTHR33989:SF4">
    <property type="entry name" value="PTS SYSTEM N,N'-DIACETYLCHITOBIOSE-SPECIFIC EIIC COMPONENT"/>
    <property type="match status" value="1"/>
</dbReference>
<keyword evidence="6 9" id="KW-1133">Transmembrane helix</keyword>
<feature type="transmembrane region" description="Helical" evidence="9">
    <location>
        <begin position="284"/>
        <end position="309"/>
    </location>
</feature>
<feature type="transmembrane region" description="Helical" evidence="9">
    <location>
        <begin position="225"/>
        <end position="247"/>
    </location>
</feature>
<reference evidence="11 12" key="1">
    <citation type="submission" date="2018-08" db="EMBL/GenBank/DDBJ databases">
        <title>A genome reference for cultivated species of the human gut microbiota.</title>
        <authorList>
            <person name="Zou Y."/>
            <person name="Xue W."/>
            <person name="Luo G."/>
        </authorList>
    </citation>
    <scope>NUCLEOTIDE SEQUENCE [LARGE SCALE GENOMIC DNA]</scope>
    <source>
        <strain evidence="11 12">AF04-15</strain>
    </source>
</reference>
<feature type="transmembrane region" description="Helical" evidence="9">
    <location>
        <begin position="182"/>
        <end position="205"/>
    </location>
</feature>
<dbReference type="NCBIfam" id="TIGR00410">
    <property type="entry name" value="lacE"/>
    <property type="match status" value="1"/>
</dbReference>
<dbReference type="InterPro" id="IPR051088">
    <property type="entry name" value="PTS_Sugar-EIIC/EIIB"/>
</dbReference>
<comment type="caution">
    <text evidence="11">The sequence shown here is derived from an EMBL/GenBank/DDBJ whole genome shotgun (WGS) entry which is preliminary data.</text>
</comment>
<evidence type="ECO:0000256" key="6">
    <source>
        <dbReference type="ARBA" id="ARBA00022989"/>
    </source>
</evidence>
<feature type="transmembrane region" description="Helical" evidence="9">
    <location>
        <begin position="377"/>
        <end position="394"/>
    </location>
</feature>
<feature type="transmembrane region" description="Helical" evidence="9">
    <location>
        <begin position="400"/>
        <end position="417"/>
    </location>
</feature>
<dbReference type="Pfam" id="PF02378">
    <property type="entry name" value="PTS_EIIC"/>
    <property type="match status" value="1"/>
</dbReference>
<feature type="transmembrane region" description="Helical" evidence="9">
    <location>
        <begin position="321"/>
        <end position="342"/>
    </location>
</feature>
<dbReference type="PIRSF" id="PIRSF006351">
    <property type="entry name" value="PTS_EIIC-Cellobiose"/>
    <property type="match status" value="1"/>
</dbReference>
<dbReference type="Proteomes" id="UP000283880">
    <property type="component" value="Unassembled WGS sequence"/>
</dbReference>
<proteinExistence type="predicted"/>
<evidence type="ECO:0000256" key="8">
    <source>
        <dbReference type="PIRNR" id="PIRNR006351"/>
    </source>
</evidence>
<dbReference type="PANTHER" id="PTHR33989">
    <property type="match status" value="1"/>
</dbReference>
<dbReference type="RefSeq" id="WP_007716371.1">
    <property type="nucleotide sequence ID" value="NZ_JAWRJJ010000255.1"/>
</dbReference>
<dbReference type="OrthoDB" id="1641940at2"/>
<evidence type="ECO:0000256" key="7">
    <source>
        <dbReference type="ARBA" id="ARBA00023136"/>
    </source>
</evidence>
<protein>
    <recommendedName>
        <fullName evidence="8">Permease IIC component</fullName>
    </recommendedName>
</protein>
<dbReference type="InterPro" id="IPR003352">
    <property type="entry name" value="PTS_EIIC"/>
</dbReference>
<dbReference type="GO" id="GO:0009401">
    <property type="term" value="P:phosphoenolpyruvate-dependent sugar phosphotransferase system"/>
    <property type="evidence" value="ECO:0007669"/>
    <property type="project" value="InterPro"/>
</dbReference>
<dbReference type="EMBL" id="QSBM01000018">
    <property type="protein sequence ID" value="RGX25672.1"/>
    <property type="molecule type" value="Genomic_DNA"/>
</dbReference>
<dbReference type="GO" id="GO:1902815">
    <property type="term" value="P:N,N'-diacetylchitobiose import"/>
    <property type="evidence" value="ECO:0007669"/>
    <property type="project" value="TreeGrafter"/>
</dbReference>
<evidence type="ECO:0000313" key="12">
    <source>
        <dbReference type="Proteomes" id="UP000283880"/>
    </source>
</evidence>
<feature type="domain" description="PTS EIIC type-3" evidence="10">
    <location>
        <begin position="8"/>
        <end position="413"/>
    </location>
</feature>
<accession>A0A413FA87</accession>
<evidence type="ECO:0000256" key="5">
    <source>
        <dbReference type="ARBA" id="ARBA00022692"/>
    </source>
</evidence>
<dbReference type="InterPro" id="IPR004796">
    <property type="entry name" value="PTS_IIC_cello"/>
</dbReference>
<evidence type="ECO:0000259" key="10">
    <source>
        <dbReference type="PROSITE" id="PS51105"/>
    </source>
</evidence>
<dbReference type="InterPro" id="IPR004501">
    <property type="entry name" value="PTS_EIIC_3"/>
</dbReference>
<dbReference type="AlphaFoldDB" id="A0A413FA87"/>
<sequence length="425" mass="45042">MAGFSDKFQDGLMVVAEKVDDNKYLSSIKNAFTVFMPFVIVGSFGTLLNALIASDTTGLAKWIPWLANLKPAFAALNFCTMSFMAIPIIFLIAMNLARHNKVPEYITGVVAVAAYISVVPQSVTLGEQSTAGLAGTTLGAQGLFIGMIMAVLVTELFSALIKIDKIKIKMPPAVPAGIATSFNVLIPIFITLTLTSVAGIMFKMVSGAHINEWIYQIVQAPLEAIFQSPAGIIAIVVISQLFWFLGIHGGLVISPIRNPLMAAAIAANVAAVGAGQVATQPVTYGFWLNFVVTGGAGITLSLIFAIFLFSKREDHRMIAKLSFLPGLCGISEPIVFGLPLVLNPTFAIPFIFNSGISTAIAMFATSIGFLPCNTVDVPFGVPVILSAIIGHGWQGVVVQIVILAVCTFTWAPFVLISNKQAAAEA</sequence>
<evidence type="ECO:0000256" key="9">
    <source>
        <dbReference type="SAM" id="Phobius"/>
    </source>
</evidence>
<dbReference type="PROSITE" id="PS51105">
    <property type="entry name" value="PTS_EIIC_TYPE_3"/>
    <property type="match status" value="1"/>
</dbReference>
<dbReference type="GO" id="GO:0008982">
    <property type="term" value="F:protein-N(PI)-phosphohistidine-sugar phosphotransferase activity"/>
    <property type="evidence" value="ECO:0007669"/>
    <property type="project" value="UniProtKB-UniRule"/>
</dbReference>
<keyword evidence="2 8" id="KW-0813">Transport</keyword>
<evidence type="ECO:0000256" key="3">
    <source>
        <dbReference type="ARBA" id="ARBA00022475"/>
    </source>
</evidence>
<keyword evidence="4 8" id="KW-0762">Sugar transport</keyword>
<name>A0A413FA87_9FIRM</name>
<organism evidence="11 12">
    <name type="scientific">Enterocloster asparagiformis</name>
    <dbReference type="NCBI Taxonomy" id="333367"/>
    <lineage>
        <taxon>Bacteria</taxon>
        <taxon>Bacillati</taxon>
        <taxon>Bacillota</taxon>
        <taxon>Clostridia</taxon>
        <taxon>Lachnospirales</taxon>
        <taxon>Lachnospiraceae</taxon>
        <taxon>Enterocloster</taxon>
    </lineage>
</organism>
<evidence type="ECO:0000256" key="2">
    <source>
        <dbReference type="ARBA" id="ARBA00022448"/>
    </source>
</evidence>
<feature type="transmembrane region" description="Helical" evidence="9">
    <location>
        <begin position="259"/>
        <end position="278"/>
    </location>
</feature>
<evidence type="ECO:0000256" key="1">
    <source>
        <dbReference type="ARBA" id="ARBA00004651"/>
    </source>
</evidence>
<feature type="transmembrane region" description="Helical" evidence="9">
    <location>
        <begin position="31"/>
        <end position="52"/>
    </location>
</feature>
<dbReference type="GO" id="GO:0005886">
    <property type="term" value="C:plasma membrane"/>
    <property type="evidence" value="ECO:0007669"/>
    <property type="project" value="UniProtKB-SubCell"/>
</dbReference>